<keyword evidence="5 7" id="KW-1133">Transmembrane helix</keyword>
<evidence type="ECO:0000313" key="10">
    <source>
        <dbReference type="Proteomes" id="UP000824049"/>
    </source>
</evidence>
<feature type="transmembrane region" description="Helical" evidence="7">
    <location>
        <begin position="278"/>
        <end position="298"/>
    </location>
</feature>
<dbReference type="PANTHER" id="PTHR42920">
    <property type="entry name" value="OS03G0707200 PROTEIN-RELATED"/>
    <property type="match status" value="1"/>
</dbReference>
<feature type="transmembrane region" description="Helical" evidence="7">
    <location>
        <begin position="190"/>
        <end position="209"/>
    </location>
</feature>
<evidence type="ECO:0000256" key="3">
    <source>
        <dbReference type="ARBA" id="ARBA00022475"/>
    </source>
</evidence>
<feature type="transmembrane region" description="Helical" evidence="7">
    <location>
        <begin position="161"/>
        <end position="178"/>
    </location>
</feature>
<dbReference type="InterPro" id="IPR037185">
    <property type="entry name" value="EmrE-like"/>
</dbReference>
<feature type="transmembrane region" description="Helical" evidence="7">
    <location>
        <begin position="244"/>
        <end position="266"/>
    </location>
</feature>
<protein>
    <submittedName>
        <fullName evidence="9">DMT family transporter</fullName>
    </submittedName>
</protein>
<feature type="transmembrane region" description="Helical" evidence="7">
    <location>
        <begin position="107"/>
        <end position="128"/>
    </location>
</feature>
<dbReference type="EMBL" id="DXBR01000107">
    <property type="protein sequence ID" value="HIZ40551.1"/>
    <property type="molecule type" value="Genomic_DNA"/>
</dbReference>
<comment type="caution">
    <text evidence="9">The sequence shown here is derived from an EMBL/GenBank/DDBJ whole genome shotgun (WGS) entry which is preliminary data.</text>
</comment>
<proteinExistence type="inferred from homology"/>
<keyword evidence="6 7" id="KW-0472">Membrane</keyword>
<dbReference type="SUPFAM" id="SSF103481">
    <property type="entry name" value="Multidrug resistance efflux transporter EmrE"/>
    <property type="match status" value="2"/>
</dbReference>
<evidence type="ECO:0000256" key="7">
    <source>
        <dbReference type="SAM" id="Phobius"/>
    </source>
</evidence>
<evidence type="ECO:0000259" key="8">
    <source>
        <dbReference type="Pfam" id="PF00892"/>
    </source>
</evidence>
<feature type="transmembrane region" description="Helical" evidence="7">
    <location>
        <begin position="40"/>
        <end position="61"/>
    </location>
</feature>
<feature type="transmembrane region" description="Helical" evidence="7">
    <location>
        <begin position="12"/>
        <end position="34"/>
    </location>
</feature>
<gene>
    <name evidence="9" type="ORF">H9968_11660</name>
</gene>
<feature type="transmembrane region" description="Helical" evidence="7">
    <location>
        <begin position="134"/>
        <end position="154"/>
    </location>
</feature>
<reference evidence="9" key="1">
    <citation type="journal article" date="2021" name="PeerJ">
        <title>Extensive microbial diversity within the chicken gut microbiome revealed by metagenomics and culture.</title>
        <authorList>
            <person name="Gilroy R."/>
            <person name="Ravi A."/>
            <person name="Getino M."/>
            <person name="Pursley I."/>
            <person name="Horton D.L."/>
            <person name="Alikhan N.F."/>
            <person name="Baker D."/>
            <person name="Gharbi K."/>
            <person name="Hall N."/>
            <person name="Watson M."/>
            <person name="Adriaenssens E.M."/>
            <person name="Foster-Nyarko E."/>
            <person name="Jarju S."/>
            <person name="Secka A."/>
            <person name="Antonio M."/>
            <person name="Oren A."/>
            <person name="Chaudhuri R.R."/>
            <person name="La Ragione R."/>
            <person name="Hildebrand F."/>
            <person name="Pallen M.J."/>
        </authorList>
    </citation>
    <scope>NUCLEOTIDE SEQUENCE</scope>
    <source>
        <strain evidence="9">CHK179-28034</strain>
    </source>
</reference>
<evidence type="ECO:0000256" key="2">
    <source>
        <dbReference type="ARBA" id="ARBA00007362"/>
    </source>
</evidence>
<evidence type="ECO:0000313" key="9">
    <source>
        <dbReference type="EMBL" id="HIZ40551.1"/>
    </source>
</evidence>
<reference evidence="9" key="2">
    <citation type="submission" date="2021-04" db="EMBL/GenBank/DDBJ databases">
        <authorList>
            <person name="Gilroy R."/>
        </authorList>
    </citation>
    <scope>NUCLEOTIDE SEQUENCE</scope>
    <source>
        <strain evidence="9">CHK179-28034</strain>
    </source>
</reference>
<evidence type="ECO:0000256" key="1">
    <source>
        <dbReference type="ARBA" id="ARBA00004651"/>
    </source>
</evidence>
<organism evidence="9 10">
    <name type="scientific">Candidatus Anaerobutyricum stercoris</name>
    <dbReference type="NCBI Taxonomy" id="2838457"/>
    <lineage>
        <taxon>Bacteria</taxon>
        <taxon>Bacillati</taxon>
        <taxon>Bacillota</taxon>
        <taxon>Clostridia</taxon>
        <taxon>Lachnospirales</taxon>
        <taxon>Lachnospiraceae</taxon>
        <taxon>Anaerobutyricum</taxon>
    </lineage>
</organism>
<evidence type="ECO:0000256" key="5">
    <source>
        <dbReference type="ARBA" id="ARBA00022989"/>
    </source>
</evidence>
<keyword evidence="3" id="KW-1003">Cell membrane</keyword>
<comment type="similarity">
    <text evidence="2">Belongs to the EamA transporter family.</text>
</comment>
<feature type="domain" description="EamA" evidence="8">
    <location>
        <begin position="103"/>
        <end position="177"/>
    </location>
</feature>
<name>A0A9D2J8J5_9FIRM</name>
<dbReference type="PANTHER" id="PTHR42920:SF5">
    <property type="entry name" value="EAMA DOMAIN-CONTAINING PROTEIN"/>
    <property type="match status" value="1"/>
</dbReference>
<comment type="subcellular location">
    <subcellularLocation>
        <location evidence="1">Cell membrane</location>
        <topology evidence="1">Multi-pass membrane protein</topology>
    </subcellularLocation>
</comment>
<feature type="transmembrane region" description="Helical" evidence="7">
    <location>
        <begin position="221"/>
        <end position="238"/>
    </location>
</feature>
<dbReference type="Pfam" id="PF00892">
    <property type="entry name" value="EamA"/>
    <property type="match status" value="3"/>
</dbReference>
<feature type="transmembrane region" description="Helical" evidence="7">
    <location>
        <begin position="304"/>
        <end position="322"/>
    </location>
</feature>
<dbReference type="Proteomes" id="UP000824049">
    <property type="component" value="Unassembled WGS sequence"/>
</dbReference>
<evidence type="ECO:0000256" key="6">
    <source>
        <dbReference type="ARBA" id="ARBA00023136"/>
    </source>
</evidence>
<feature type="domain" description="EamA" evidence="8">
    <location>
        <begin position="14"/>
        <end position="63"/>
    </location>
</feature>
<dbReference type="AlphaFoldDB" id="A0A9D2J8J5"/>
<dbReference type="InterPro" id="IPR000620">
    <property type="entry name" value="EamA_dom"/>
</dbReference>
<dbReference type="GO" id="GO:0005886">
    <property type="term" value="C:plasma membrane"/>
    <property type="evidence" value="ECO:0007669"/>
    <property type="project" value="UniProtKB-SubCell"/>
</dbReference>
<dbReference type="InterPro" id="IPR051258">
    <property type="entry name" value="Diverse_Substrate_Transporter"/>
</dbReference>
<keyword evidence="4 7" id="KW-0812">Transmembrane</keyword>
<sequence>METQIRTHKVRNTFFLLLTSLIWGAAFVAQSVSMDYIEPLTFICLRSLIGGLFLLPCIWIMDRLGEKHKPMRAEGTVKEDGKDNPVNMAAGITGKERPYRWWTDRKLLFGGMVCGLFLFAANCFQQTGIQYTTVGKAGFITSFYIIIVPLLGIFFKRFCGVLTWISVVIALVGLYFLCMNEAFQIQPGDFLILISAFLFAGQIMAIDYFNTFLDGVKMSCIQFFTGAVCACAGMLLFENPQISLIIQAAGPVLYTGIMSTGVAYTLQIIGQKGMNPTMAALILSLESVFSALSGFVILGQIMSGRELLGCILMFVAIILAQLPDFRRISH</sequence>
<evidence type="ECO:0000256" key="4">
    <source>
        <dbReference type="ARBA" id="ARBA00022692"/>
    </source>
</evidence>
<accession>A0A9D2J8J5</accession>
<feature type="domain" description="EamA" evidence="8">
    <location>
        <begin position="187"/>
        <end position="319"/>
    </location>
</feature>